<sequence length="62" mass="7268">MCSGVSELAGVLRWTTRVPKPMTVRHTVLMRCFVDKCDAMKYHEMMINLIGKDNVFKWILEH</sequence>
<protein>
    <submittedName>
        <fullName evidence="1">Uncharacterized protein</fullName>
    </submittedName>
</protein>
<keyword evidence="2" id="KW-1185">Reference proteome</keyword>
<comment type="caution">
    <text evidence="1">The sequence shown here is derived from an EMBL/GenBank/DDBJ whole genome shotgun (WGS) entry which is preliminary data.</text>
</comment>
<name>A0A1R3I8V6_9ROSI</name>
<evidence type="ECO:0000313" key="2">
    <source>
        <dbReference type="Proteomes" id="UP000187203"/>
    </source>
</evidence>
<evidence type="ECO:0000313" key="1">
    <source>
        <dbReference type="EMBL" id="OMO79027.1"/>
    </source>
</evidence>
<proteinExistence type="predicted"/>
<reference evidence="2" key="1">
    <citation type="submission" date="2013-09" db="EMBL/GenBank/DDBJ databases">
        <title>Corchorus olitorius genome sequencing.</title>
        <authorList>
            <person name="Alam M."/>
            <person name="Haque M.S."/>
            <person name="Islam M.S."/>
            <person name="Emdad E.M."/>
            <person name="Islam M.M."/>
            <person name="Ahmed B."/>
            <person name="Halim A."/>
            <person name="Hossen Q.M.M."/>
            <person name="Hossain M.Z."/>
            <person name="Ahmed R."/>
            <person name="Khan M.M."/>
            <person name="Islam R."/>
            <person name="Rashid M.M."/>
            <person name="Khan S.A."/>
            <person name="Rahman M.S."/>
            <person name="Alam M."/>
            <person name="Yahiya A.S."/>
            <person name="Khan M.S."/>
            <person name="Azam M.S."/>
            <person name="Haque T."/>
            <person name="Lashkar M.Z.H."/>
            <person name="Akhand A.I."/>
            <person name="Morshed G."/>
            <person name="Roy S."/>
            <person name="Uddin K.S."/>
            <person name="Rabeya T."/>
            <person name="Hossain A.S."/>
            <person name="Chowdhury A."/>
            <person name="Snigdha A.R."/>
            <person name="Mortoza M.S."/>
            <person name="Matin S.A."/>
            <person name="Hoque S.M.E."/>
            <person name="Islam M.K."/>
            <person name="Roy D.K."/>
            <person name="Haider R."/>
            <person name="Moosa M.M."/>
            <person name="Elias S.M."/>
            <person name="Hasan A.M."/>
            <person name="Jahan S."/>
            <person name="Shafiuddin M."/>
            <person name="Mahmood N."/>
            <person name="Shommy N.S."/>
        </authorList>
    </citation>
    <scope>NUCLEOTIDE SEQUENCE [LARGE SCALE GENOMIC DNA]</scope>
    <source>
        <strain evidence="2">cv. O-4</strain>
    </source>
</reference>
<organism evidence="1 2">
    <name type="scientific">Corchorus olitorius</name>
    <dbReference type="NCBI Taxonomy" id="93759"/>
    <lineage>
        <taxon>Eukaryota</taxon>
        <taxon>Viridiplantae</taxon>
        <taxon>Streptophyta</taxon>
        <taxon>Embryophyta</taxon>
        <taxon>Tracheophyta</taxon>
        <taxon>Spermatophyta</taxon>
        <taxon>Magnoliopsida</taxon>
        <taxon>eudicotyledons</taxon>
        <taxon>Gunneridae</taxon>
        <taxon>Pentapetalae</taxon>
        <taxon>rosids</taxon>
        <taxon>malvids</taxon>
        <taxon>Malvales</taxon>
        <taxon>Malvaceae</taxon>
        <taxon>Grewioideae</taxon>
        <taxon>Apeibeae</taxon>
        <taxon>Corchorus</taxon>
    </lineage>
</organism>
<dbReference type="AlphaFoldDB" id="A0A1R3I8V6"/>
<accession>A0A1R3I8V6</accession>
<dbReference type="Proteomes" id="UP000187203">
    <property type="component" value="Unassembled WGS sequence"/>
</dbReference>
<dbReference type="EMBL" id="AWUE01018675">
    <property type="protein sequence ID" value="OMO79027.1"/>
    <property type="molecule type" value="Genomic_DNA"/>
</dbReference>
<gene>
    <name evidence="1" type="ORF">COLO4_24592</name>
</gene>